<dbReference type="InterPro" id="IPR042202">
    <property type="entry name" value="Duffy-ag-bd_sf"/>
</dbReference>
<dbReference type="InterPro" id="IPR029210">
    <property type="entry name" value="PfEMP1_NTS"/>
</dbReference>
<dbReference type="Pfam" id="PF18562">
    <property type="entry name" value="CIDR1_gamma"/>
    <property type="match status" value="1"/>
</dbReference>
<dbReference type="Gene3D" id="1.20.58.1930">
    <property type="match status" value="2"/>
</dbReference>
<dbReference type="FunFam" id="1.20.58.1930:FF:000002">
    <property type="entry name" value="Erythrocyte membrane protein 1, PfEMP1"/>
    <property type="match status" value="1"/>
</dbReference>
<dbReference type="InterPro" id="IPR004258">
    <property type="entry name" value="DBL"/>
</dbReference>
<dbReference type="FunFam" id="1.20.1310.20:FF:000023">
    <property type="entry name" value="Erythrocyte membrane protein 1, PfEMP1"/>
    <property type="match status" value="1"/>
</dbReference>
<feature type="domain" description="Duffy-binding-like" evidence="3">
    <location>
        <begin position="2154"/>
        <end position="2295"/>
    </location>
</feature>
<dbReference type="VEuPathDB" id="PlasmoDB:PRCDC_0010500"/>
<dbReference type="InterPro" id="IPR044932">
    <property type="entry name" value="PfEMP1_ATS_sf"/>
</dbReference>
<feature type="domain" description="Plasmodium falciparum erythrocyte membrane protein 1 acidic terminal segment" evidence="5">
    <location>
        <begin position="3145"/>
        <end position="3575"/>
    </location>
</feature>
<feature type="region of interest" description="Disordered" evidence="2">
    <location>
        <begin position="715"/>
        <end position="738"/>
    </location>
</feature>
<feature type="region of interest" description="Disordered" evidence="2">
    <location>
        <begin position="2310"/>
        <end position="2330"/>
    </location>
</feature>
<protein>
    <submittedName>
        <fullName evidence="10">Erythrocyte membrane protein 1, PfEMP1, putative</fullName>
    </submittedName>
</protein>
<feature type="domain" description="PfEMP1 CIDRalpha1" evidence="8">
    <location>
        <begin position="504"/>
        <end position="561"/>
    </location>
</feature>
<dbReference type="Gene3D" id="1.20.1310.20">
    <property type="entry name" value="Duffy-antigen binding domain"/>
    <property type="match status" value="6"/>
</dbReference>
<evidence type="ECO:0000259" key="9">
    <source>
        <dbReference type="Pfam" id="PF22672"/>
    </source>
</evidence>
<feature type="domain" description="Duffy-antigen binding" evidence="4">
    <location>
        <begin position="1268"/>
        <end position="1426"/>
    </location>
</feature>
<feature type="domain" description="Duffy-antigen binding" evidence="4">
    <location>
        <begin position="2393"/>
        <end position="2556"/>
    </location>
</feature>
<dbReference type="Proteomes" id="UP000240500">
    <property type="component" value="Chromosome 1"/>
</dbReference>
<evidence type="ECO:0000259" key="4">
    <source>
        <dbReference type="Pfam" id="PF05424"/>
    </source>
</evidence>
<feature type="domain" description="Duffy-binding-like" evidence="9">
    <location>
        <begin position="1021"/>
        <end position="1129"/>
    </location>
</feature>
<dbReference type="InterPro" id="IPR029211">
    <property type="entry name" value="PfEMP1_ATS"/>
</dbReference>
<dbReference type="OrthoDB" id="378917at2759"/>
<dbReference type="Pfam" id="PF22672">
    <property type="entry name" value="DBL_C"/>
    <property type="match status" value="4"/>
</dbReference>
<dbReference type="InterPro" id="IPR049158">
    <property type="entry name" value="PfEMP1_CIDRalpha1_dom"/>
</dbReference>
<dbReference type="Gene3D" id="1.10.1900.40">
    <property type="entry name" value="Acidic terminal segments, variant surface antigen of PfEMP1"/>
    <property type="match status" value="2"/>
</dbReference>
<name>A0A2P9D3D1_PLARE</name>
<feature type="domain" description="Duffy-binding-like" evidence="9">
    <location>
        <begin position="307"/>
        <end position="462"/>
    </location>
</feature>
<dbReference type="Pfam" id="PF21807">
    <property type="entry name" value="PfEMP1_CIDRalpha1_dom"/>
    <property type="match status" value="1"/>
</dbReference>
<feature type="region of interest" description="Disordered" evidence="2">
    <location>
        <begin position="1635"/>
        <end position="1670"/>
    </location>
</feature>
<feature type="coiled-coil region" evidence="1">
    <location>
        <begin position="1027"/>
        <end position="1087"/>
    </location>
</feature>
<dbReference type="FunFam" id="1.20.58.1930:FF:000001">
    <property type="entry name" value="Erythrocyte membrane protein 1, PfEMP1"/>
    <property type="match status" value="1"/>
</dbReference>
<dbReference type="GO" id="GO:0016020">
    <property type="term" value="C:membrane"/>
    <property type="evidence" value="ECO:0007669"/>
    <property type="project" value="InterPro"/>
</dbReference>
<feature type="domain" description="Duffy-binding-like" evidence="3">
    <location>
        <begin position="573"/>
        <end position="716"/>
    </location>
</feature>
<evidence type="ECO:0000259" key="3">
    <source>
        <dbReference type="Pfam" id="PF03011"/>
    </source>
</evidence>
<evidence type="ECO:0000259" key="8">
    <source>
        <dbReference type="Pfam" id="PF21807"/>
    </source>
</evidence>
<evidence type="ECO:0000256" key="2">
    <source>
        <dbReference type="SAM" id="MobiDB-lite"/>
    </source>
</evidence>
<accession>A0A2P9D3D1</accession>
<evidence type="ECO:0000259" key="6">
    <source>
        <dbReference type="Pfam" id="PF15447"/>
    </source>
</evidence>
<dbReference type="InterPro" id="IPR041480">
    <property type="entry name" value="CIDR1_gamma"/>
</dbReference>
<gene>
    <name evidence="10" type="ORF">PRG01_0102000</name>
</gene>
<dbReference type="Pfam" id="PF15447">
    <property type="entry name" value="NTS"/>
    <property type="match status" value="1"/>
</dbReference>
<dbReference type="SUPFAM" id="SSF140924">
    <property type="entry name" value="Duffy binding domain-like"/>
    <property type="match status" value="8"/>
</dbReference>
<feature type="region of interest" description="Disordered" evidence="2">
    <location>
        <begin position="762"/>
        <end position="784"/>
    </location>
</feature>
<sequence>MGSQSSKPSEPSVDTNESYKSARNVLENIGRNIKDIASQDAKNYRSYLKGDLKNAKFYHDFSKLRKNPRSPCGLEYEFHSNIWNNKKEYRHPCAGRNRNRFSYEGEVECRISKITGNKSGNGACAPYRRRELCDYIFYQVKPVHIQNSHDLLGNLLVTAKFEGQSIVNSYANNGTLNVCTALARSFADIGDIIRGKDLYLGNGDYKVKLSSNLRAIFKNIYDDLNGKVKETYKDDPNYYKLREHWWNANRDQIWKAITCSAPYKSQYFIKSSDNEQTFSSEYCGNNKIGDPLTNLDYVPQFLRWFDEWGEEFCRKKKMKLKLAKEACRGKTGEMYCSHNGYDCTKTIWKKGVLHWSNECTDCSVKCSLYESWLEDQRKEFEKQKQKYNKEIITYTSKENKSDSNINNEYYKQFYDKIVQMDYKTVNKFIKLLNEGRYCQKTNAEEEVINFTKTGDKGAFYRSKYCQVCPDCGVECKAEKCKEKENDVDCRNNEDYDPPEGVPKTKISVLYSGDEQSDITQKLGDFCNNPTKYKGSNYQKWECYYVNSDHNKCKMENNSGNNTDTEKKTSFHSFFDLWVNNLLIDTIKWENELKYCINNTNVMDCDNECNSNCVCFDKWVKQKEEEWKNMKTVLGNQKKNLDNYYNKLKGLFEGYFFQVMNKLNQDEAKWYQFKENLKKQIDSSKANNGTKDSEAAIELLLEYLNEKSTICKDNNTNEGCETSTNRTGNPCGNNSTSGSDKVVSVKQIAQYYKRQAYAQLEERGGRSNLKGDASKGQYDRKGKGDDFKGEKLCSIDKKYSNADRNSEQPCGGKAKDRFDIGKGWIEKGSTDTSYSDVVLPQRREHFCTSNLERLDTNNTGLKGDKAMHSLLGDVLLAAKSEADFIKKNYKEKNGQNAQNGLTDDKTVCRAMKSSFADIGDIIRGKDMWDKNVDFHKLEGYLVEIFGHIHTSFKGTLNGKYDKDKDDANHTKLRSDWWEANRDQVWKAMQCPPTTPKSGSITCDSDHTPLDDYIPQRLRWMSEWAEWYCKAQKEAYEELEGKCKECKGEDKDQKCWKGDNDCTNCTTACEEYKKKINKWKEQWDKIRAKYEILYSKARIDAFNGGPQYYKYSVQEEDKPVVDFLQKLHEANGGKVGPPPSIHGSMRISEPLKQVSTDDTTPTVYSTAAGYVHQELPDIGYLKQNVFCENPTTAGDKDKYTFKQPPPEYKEACGCESRKEKQIKRKDDEICNTVKTLIGNDKGNSSIGGCNPKNGTYPPWECTKRLVHEDGVCIPPRRRKFCTSDLTQDRSLTKKEDILTKFINCAAKETHFAWHRYKNDNGNAESELKSGTIPENFKRQMYYTFGDYRDIFFGTDISKYSRISEVSPNVITILQRENVTKSDGKRKSDNDLLNDWWNEHGKEIWEAMLCALTNGFKEEENKKQIKDKYSYKKLKKPNNGTPSLEEFSSRPQFLRWMTEWGEEFCKERNKLEEKVGTVCKMDYEGCNKEKKNGNCLSACKTYEKYIKDKEKEYTTQKTKFNSERTNGNGEYKNYRDKESHDYLKEKCFKGTCNCIQKVKDNFDYWKNSKKTYEDSQLENRCECELPPPVTDTTTPLDICKIIHDLFSKPDSLQEACQQKYVNGRERYTQWRCISDKTTSREATSEGGGSKIRVTRDVGGQRGPASSVATSSSGAICVPPRRRKLYIHDIKTLGGGEAGKTPSQEDLRDAFIKCAAIETFFSWHEYKKEKEREDKEQNEEKYLIKQETTMDKALQKKLEQGEIPEDFKRQMFYTFADYRDILFSCDMENGNKYMLVHTNSGDNKSGKNTMQEISEKIKSILYNESGAKTTAQHWWESNGKHIWDGMICALSYDTENRSKNENMHNNLIENSTNNKKYKYKEVTISSILISGDKTSATKSSSNLEEFSCRPTFFRWLEEWGDEFCRKRTYKLERIKDECRGKTDNKYSSGDGEDCENILNQDYDIVSDLKYPSCGKSCSSYKEWISRKKDEFDEQKKIYDKEFYTTLKAQYSTATEYLEALKDGRYSNNNTGENKINFHNEQETFEDAKNCSACPLFGVKCNKGDCSNFTENTCNGKAFIRTKDIKNKKESTEQVEMLVSDNNEYDFPVKLDVCKDARIFTGIKENKWSCKYLCDLDVCELSNNNRNTQVDKRISIRILFKRWLEYFFKDYSKLKNKLNSCTNNGEKSICINECKSKCVCAQKWVEEKIKEWKKVRKRFFDQYNVNDSNVYEVNSFLVKNIFSSDVKKALDEDETLEQLQEYGKCDNSGKSDKTPCEKKDVIEILLDRLTEKITTCQKQHYPSGKTQAHCVQTLPSPPSGDETHDIPDDPDQTIDIKPGFCKDEEKVVDTPPKEPCEIVDEVLKHNPNEKGGIDNCNPKTEPFKWDCDTNKIRDGQEGACMPPRRQKLCVNNLQKLSDETPDGLRKAFIECAAIETHFLWKYYKEKHNVKNDKILESGYIPEDFKRMMYYTFGDYRDLCLGKDIGKDVGTAIDKIKSVFKSIGQSIDEQRETWWENNAKDIWEGMLCALTHKISDEETKKKIKETYKDPPHNFASRPQFLRWFSEWGDEYCQKRRELEKNVKNNCTKDYDGCKNNKGNDNDSCVSACKDYEEYITDKKEQYESQKKKFDADKNQNKTGYEGFTSDDASEYLKKKCFPGTCDCMDKVKDNNDYWKKSFENFEKDILRNKCKCKPKVPPRNVAEDKGAKPSEDGPCDIVKELLEGKNRMSAIGGCKQKDNYPGWICDPSKIKSGEEGACIPPRRQKLCVHFLQQLNNPTEQSLRDAFIKCAANETFFLWDRYKKDKNGGDAHETLNNGIIPEEFMRQMFYTFGDYRDIFLGKDIGNYVNSVNEKINAVFQKIDLKTPDNQNGISPKWWWDEYAPAIWQGMLCGLSYASDNQDAVKDILTQYYRYKTVTFSDDSSAPTLSKFAERPQFLRWFTEWAEHFCREHKTQLDKLMGSCKECTVTDNGTSNKTCEKKDECDACKRQCQEYQKWLKTWQENYKEQKKKFLKDKKNGTYKKDAAATDANSATNAREYLDKQLKNMTCTNGNSEPCNYNCMENVSKQQKELPNGSNDMPESLDDEPEGVKGKCKCVPDECNALSVNDSGFPDAGVFGGGIYNGKCKGFEEHIPKKIETPQYDPTNDILKSTIPIGIALALGSIAFLYLKKKPKSPVDLLRVIHIHKGEYGMPTKLSSNRYIPYRSGSYKGKSYIYIEGDTDEEKYIGDITSSDITSSESEYEELDINDIYPYQSPKYKTLIEVVLEPSKTDTQNDIPSDNTSNNKLTDEEWNELKQHFISGILENAQKDLPKNNISANTPMNTQPNTLYFDKPEEKPFITSIHDRNLYTGEDISYNVNMSTNNDIPISSKNDVYSGIDLINDSLNSGNQPIDIYDEVLKRKENELFGTKHPKHTNKYSVAKPTNTDPVMNQIDLLHKWLDRHRDMCEKWENRHERLAKLKEEWVKDNRSGDIHPSGNIPSDSNKILNTNFSIEIDMDNPKPINQFSNMDTNVDTPTMDNMEDDIYYDVNDDDNNQPSVDDITMDHNRVDVPKKVHVEMKILNNTSNGSLQQKFPISDVWNI</sequence>
<feature type="domain" description="Duffy-antigen binding" evidence="4">
    <location>
        <begin position="122"/>
        <end position="303"/>
    </location>
</feature>
<dbReference type="InterPro" id="IPR054595">
    <property type="entry name" value="DBL_C"/>
</dbReference>
<evidence type="ECO:0000259" key="5">
    <source>
        <dbReference type="Pfam" id="PF15445"/>
    </source>
</evidence>
<organism evidence="10 11">
    <name type="scientific">Plasmodium reichenowi</name>
    <dbReference type="NCBI Taxonomy" id="5854"/>
    <lineage>
        <taxon>Eukaryota</taxon>
        <taxon>Sar</taxon>
        <taxon>Alveolata</taxon>
        <taxon>Apicomplexa</taxon>
        <taxon>Aconoidasida</taxon>
        <taxon>Haemosporida</taxon>
        <taxon>Plasmodiidae</taxon>
        <taxon>Plasmodium</taxon>
        <taxon>Plasmodium (Laverania)</taxon>
    </lineage>
</organism>
<dbReference type="GO" id="GO:0046789">
    <property type="term" value="F:host cell surface receptor binding"/>
    <property type="evidence" value="ECO:0007669"/>
    <property type="project" value="InterPro"/>
</dbReference>
<evidence type="ECO:0000256" key="1">
    <source>
        <dbReference type="SAM" id="Coils"/>
    </source>
</evidence>
<evidence type="ECO:0000313" key="10">
    <source>
        <dbReference type="EMBL" id="SOV74870.1"/>
    </source>
</evidence>
<dbReference type="VEuPathDB" id="PlasmoDB:PRG01_0102000"/>
<dbReference type="EMBL" id="LT969564">
    <property type="protein sequence ID" value="SOV74870.1"/>
    <property type="molecule type" value="Genomic_DNA"/>
</dbReference>
<dbReference type="FunFam" id="1.10.1900.40:FF:000001">
    <property type="entry name" value="Erythrocyte membrane protein 1"/>
    <property type="match status" value="1"/>
</dbReference>
<dbReference type="Pfam" id="PF15445">
    <property type="entry name" value="ATS"/>
    <property type="match status" value="1"/>
</dbReference>
<dbReference type="Pfam" id="PF05424">
    <property type="entry name" value="Duffy_binding"/>
    <property type="match status" value="6"/>
</dbReference>
<dbReference type="FunFam" id="1.20.1310.20:FF:000003">
    <property type="entry name" value="Erythrocyte membrane protein 1, PfEMP1"/>
    <property type="match status" value="1"/>
</dbReference>
<feature type="domain" description="Plasmodium falciparum erythrocyte membrane protein-1 N-terminal segment" evidence="6">
    <location>
        <begin position="21"/>
        <end position="56"/>
    </location>
</feature>
<feature type="domain" description="Duffy-antigen binding" evidence="4">
    <location>
        <begin position="1672"/>
        <end position="1862"/>
    </location>
</feature>
<feature type="coiled-coil region" evidence="1">
    <location>
        <begin position="3433"/>
        <end position="3460"/>
    </location>
</feature>
<keyword evidence="1" id="KW-0175">Coiled coil</keyword>
<evidence type="ECO:0000313" key="11">
    <source>
        <dbReference type="Proteomes" id="UP000240500"/>
    </source>
</evidence>
<dbReference type="FunFam" id="1.20.58.830:FF:000005">
    <property type="entry name" value="Erythrocyte membrane protein 1, PfEMP1"/>
    <property type="match status" value="1"/>
</dbReference>
<feature type="coiled-coil region" evidence="1">
    <location>
        <begin position="370"/>
        <end position="397"/>
    </location>
</feature>
<dbReference type="Gene3D" id="1.20.58.830">
    <property type="match status" value="6"/>
</dbReference>
<reference evidence="10 11" key="1">
    <citation type="submission" date="2016-09" db="EMBL/GenBank/DDBJ databases">
        <authorList>
            <consortium name="Pathogen Informatics"/>
        </authorList>
    </citation>
    <scope>NUCLEOTIDE SEQUENCE [LARGE SCALE GENOMIC DNA]</scope>
</reference>
<dbReference type="InterPro" id="IPR008602">
    <property type="entry name" value="Duffy-antigen-binding"/>
</dbReference>
<evidence type="ECO:0000259" key="7">
    <source>
        <dbReference type="Pfam" id="PF18562"/>
    </source>
</evidence>
<dbReference type="Pfam" id="PF03011">
    <property type="entry name" value="PFEMP"/>
    <property type="match status" value="2"/>
</dbReference>
<feature type="domain" description="Duffy-binding-like" evidence="9">
    <location>
        <begin position="1914"/>
        <end position="2043"/>
    </location>
</feature>
<proteinExistence type="predicted"/>
<feature type="domain" description="Duffy-antigen binding" evidence="4">
    <location>
        <begin position="2750"/>
        <end position="2915"/>
    </location>
</feature>
<feature type="domain" description="Duffy-binding-like" evidence="9">
    <location>
        <begin position="2936"/>
        <end position="3041"/>
    </location>
</feature>
<feature type="domain" description="Duffy-antigen binding" evidence="4">
    <location>
        <begin position="836"/>
        <end position="1017"/>
    </location>
</feature>
<feature type="domain" description="Cysteine-rich interdomain region 1 gamma" evidence="7">
    <location>
        <begin position="2087"/>
        <end position="2138"/>
    </location>
</feature>